<name>A0A6P1NCT7_9PROT</name>
<evidence type="ECO:0000256" key="1">
    <source>
        <dbReference type="SAM" id="Phobius"/>
    </source>
</evidence>
<proteinExistence type="predicted"/>
<accession>A0A6P1NCT7</accession>
<gene>
    <name evidence="2" type="ORF">GT348_08940</name>
</gene>
<sequence>MSGNDTELSSSLLKGAMGFHMNAFLALVIVVGLIFVILFFLERLKHMIPRLLKNSPKQHSLLSVNDVIRLDQKRKLISVSVENKSGKKALAVLLVGGGADVCVGWLEEDRATENVSEQMRKKEEFQKDNMHV</sequence>
<dbReference type="AlphaFoldDB" id="A0A6P1NCT7"/>
<reference evidence="2 3" key="1">
    <citation type="submission" date="2020-01" db="EMBL/GenBank/DDBJ databases">
        <title>Genome sequencing of strain KACC 21507.</title>
        <authorList>
            <person name="Heo J."/>
            <person name="Kim S.-J."/>
            <person name="Kim J.-S."/>
            <person name="Hong S.-B."/>
            <person name="Kwon S.-W."/>
        </authorList>
    </citation>
    <scope>NUCLEOTIDE SEQUENCE [LARGE SCALE GENOMIC DNA]</scope>
    <source>
        <strain evidence="2 3">KACC 21507</strain>
        <plasmid evidence="2 3">unnamed1</plasmid>
    </source>
</reference>
<evidence type="ECO:0000313" key="2">
    <source>
        <dbReference type="EMBL" id="QHI96475.1"/>
    </source>
</evidence>
<keyword evidence="1" id="KW-1133">Transmembrane helix</keyword>
<evidence type="ECO:0000313" key="3">
    <source>
        <dbReference type="Proteomes" id="UP000463975"/>
    </source>
</evidence>
<geneLocation type="plasmid" evidence="2 3">
    <name>unnamed1</name>
</geneLocation>
<keyword evidence="1" id="KW-0472">Membrane</keyword>
<keyword evidence="3" id="KW-1185">Reference proteome</keyword>
<feature type="transmembrane region" description="Helical" evidence="1">
    <location>
        <begin position="20"/>
        <end position="41"/>
    </location>
</feature>
<dbReference type="RefSeq" id="WP_160619532.1">
    <property type="nucleotide sequence ID" value="NZ_CP047653.1"/>
</dbReference>
<dbReference type="Proteomes" id="UP000463975">
    <property type="component" value="Plasmid unnamed1"/>
</dbReference>
<dbReference type="KEGG" id="bomb:GT348_08940"/>
<organism evidence="2 3">
    <name type="scientific">Aristophania vespae</name>
    <dbReference type="NCBI Taxonomy" id="2697033"/>
    <lineage>
        <taxon>Bacteria</taxon>
        <taxon>Pseudomonadati</taxon>
        <taxon>Pseudomonadota</taxon>
        <taxon>Alphaproteobacteria</taxon>
        <taxon>Acetobacterales</taxon>
        <taxon>Acetobacteraceae</taxon>
        <taxon>Aristophania</taxon>
    </lineage>
</organism>
<keyword evidence="1" id="KW-0812">Transmembrane</keyword>
<protein>
    <submittedName>
        <fullName evidence="2">Uncharacterized protein</fullName>
    </submittedName>
</protein>
<dbReference type="EMBL" id="CP047653">
    <property type="protein sequence ID" value="QHI96475.1"/>
    <property type="molecule type" value="Genomic_DNA"/>
</dbReference>
<keyword evidence="2" id="KW-0614">Plasmid</keyword>